<dbReference type="EMBL" id="JAUPFM010000014">
    <property type="protein sequence ID" value="KAK2830112.1"/>
    <property type="molecule type" value="Genomic_DNA"/>
</dbReference>
<dbReference type="AlphaFoldDB" id="A0AA88M6H3"/>
<keyword evidence="2" id="KW-1185">Reference proteome</keyword>
<sequence length="54" mass="6281">MLAEYDSTENYLRETCGDIFMHTHKQIEMHILTTLPVLALYYCQPSAPLFQTAM</sequence>
<reference evidence="1" key="1">
    <citation type="submission" date="2023-07" db="EMBL/GenBank/DDBJ databases">
        <title>Chromosome-level Genome Assembly of Striped Snakehead (Channa striata).</title>
        <authorList>
            <person name="Liu H."/>
        </authorList>
    </citation>
    <scope>NUCLEOTIDE SEQUENCE</scope>
    <source>
        <strain evidence="1">Gz</strain>
        <tissue evidence="1">Muscle</tissue>
    </source>
</reference>
<comment type="caution">
    <text evidence="1">The sequence shown here is derived from an EMBL/GenBank/DDBJ whole genome shotgun (WGS) entry which is preliminary data.</text>
</comment>
<evidence type="ECO:0000313" key="2">
    <source>
        <dbReference type="Proteomes" id="UP001187415"/>
    </source>
</evidence>
<protein>
    <submittedName>
        <fullName evidence="1">Uncharacterized protein</fullName>
    </submittedName>
</protein>
<accession>A0AA88M6H3</accession>
<dbReference type="Proteomes" id="UP001187415">
    <property type="component" value="Unassembled WGS sequence"/>
</dbReference>
<proteinExistence type="predicted"/>
<name>A0AA88M6H3_CHASR</name>
<evidence type="ECO:0000313" key="1">
    <source>
        <dbReference type="EMBL" id="KAK2830112.1"/>
    </source>
</evidence>
<organism evidence="1 2">
    <name type="scientific">Channa striata</name>
    <name type="common">Snakehead murrel</name>
    <name type="synonym">Ophicephalus striatus</name>
    <dbReference type="NCBI Taxonomy" id="64152"/>
    <lineage>
        <taxon>Eukaryota</taxon>
        <taxon>Metazoa</taxon>
        <taxon>Chordata</taxon>
        <taxon>Craniata</taxon>
        <taxon>Vertebrata</taxon>
        <taxon>Euteleostomi</taxon>
        <taxon>Actinopterygii</taxon>
        <taxon>Neopterygii</taxon>
        <taxon>Teleostei</taxon>
        <taxon>Neoteleostei</taxon>
        <taxon>Acanthomorphata</taxon>
        <taxon>Anabantaria</taxon>
        <taxon>Anabantiformes</taxon>
        <taxon>Channoidei</taxon>
        <taxon>Channidae</taxon>
        <taxon>Channa</taxon>
    </lineage>
</organism>
<gene>
    <name evidence="1" type="ORF">Q5P01_018043</name>
</gene>